<proteinExistence type="predicted"/>
<organism evidence="2 3">
    <name type="scientific">Mixta calida</name>
    <dbReference type="NCBI Taxonomy" id="665913"/>
    <lineage>
        <taxon>Bacteria</taxon>
        <taxon>Pseudomonadati</taxon>
        <taxon>Pseudomonadota</taxon>
        <taxon>Gammaproteobacteria</taxon>
        <taxon>Enterobacterales</taxon>
        <taxon>Erwiniaceae</taxon>
        <taxon>Mixta</taxon>
    </lineage>
</organism>
<protein>
    <submittedName>
        <fullName evidence="2">Uncharacterized protein</fullName>
    </submittedName>
</protein>
<gene>
    <name evidence="2" type="ORF">C2E16_11000</name>
</gene>
<reference evidence="2 3" key="1">
    <citation type="submission" date="2018-01" db="EMBL/GenBank/DDBJ databases">
        <title>Complete and assembled Genome of Pantoea calida DSM22759T.</title>
        <authorList>
            <person name="Stevens M.J.A."/>
            <person name="Zurfluh K."/>
            <person name="Stephan R."/>
        </authorList>
    </citation>
    <scope>NUCLEOTIDE SEQUENCE [LARGE SCALE GENOMIC DNA]</scope>
    <source>
        <strain evidence="2 3">DSM 22759</strain>
    </source>
</reference>
<evidence type="ECO:0000313" key="2">
    <source>
        <dbReference type="EMBL" id="AUY25381.1"/>
    </source>
</evidence>
<evidence type="ECO:0000256" key="1">
    <source>
        <dbReference type="SAM" id="MobiDB-lite"/>
    </source>
</evidence>
<dbReference type="GeneID" id="84632181"/>
<feature type="region of interest" description="Disordered" evidence="1">
    <location>
        <begin position="1"/>
        <end position="24"/>
    </location>
</feature>
<name>A0ABM6S1K4_9GAMM</name>
<keyword evidence="3" id="KW-1185">Reference proteome</keyword>
<dbReference type="EMBL" id="CP026378">
    <property type="protein sequence ID" value="AUY25381.1"/>
    <property type="molecule type" value="Genomic_DNA"/>
</dbReference>
<dbReference type="RefSeq" id="WP_038625958.1">
    <property type="nucleotide sequence ID" value="NZ_CAXONQ010000001.1"/>
</dbReference>
<sequence length="94" mass="10369">MLSKEQRQRCWPPHLRHRSLPSRPAANAGLLSTQQAAVALSSQGDCHCDDEKDINVLVTRKSDGVPLNIIKQQDGTAIRIIDNATVNQGQRSIE</sequence>
<evidence type="ECO:0000313" key="3">
    <source>
        <dbReference type="Proteomes" id="UP000237673"/>
    </source>
</evidence>
<dbReference type="Proteomes" id="UP000237673">
    <property type="component" value="Chromosome"/>
</dbReference>
<accession>A0ABM6S1K4</accession>